<dbReference type="GO" id="GO:0052645">
    <property type="term" value="P:F420-0 metabolic process"/>
    <property type="evidence" value="ECO:0007669"/>
    <property type="project" value="UniProtKB-UniRule"/>
</dbReference>
<dbReference type="STRING" id="926569.ANT_14440"/>
<dbReference type="EC" id="2.7.7.105" evidence="5"/>
<proteinExistence type="inferred from homology"/>
<keyword evidence="4 5" id="KW-0342">GTP-binding</keyword>
<dbReference type="GO" id="GO:0005525">
    <property type="term" value="F:GTP binding"/>
    <property type="evidence" value="ECO:0007669"/>
    <property type="project" value="UniProtKB-KW"/>
</dbReference>
<keyword evidence="7" id="KW-1185">Reference proteome</keyword>
<keyword evidence="1 5" id="KW-0808">Transferase</keyword>
<name>E8N4V8_ANATU</name>
<dbReference type="Gene3D" id="3.90.550.10">
    <property type="entry name" value="Spore Coat Polysaccharide Biosynthesis Protein SpsA, Chain A"/>
    <property type="match status" value="1"/>
</dbReference>
<dbReference type="PANTHER" id="PTHR40392">
    <property type="entry name" value="2-PHOSPHO-L-LACTATE GUANYLYLTRANSFERASE"/>
    <property type="match status" value="1"/>
</dbReference>
<comment type="function">
    <text evidence="5">Guanylyltransferase that catalyzes the activation of phosphoenolpyruvate (PEP) as enolpyruvoyl-2-diphospho-5'-guanosine, via the condensation of PEP with GTP. It is involved in the biosynthesis of coenzyme F420, a hydride carrier cofactor.</text>
</comment>
<dbReference type="RefSeq" id="WP_013559854.1">
    <property type="nucleotide sequence ID" value="NC_014960.1"/>
</dbReference>
<evidence type="ECO:0000256" key="1">
    <source>
        <dbReference type="ARBA" id="ARBA00022679"/>
    </source>
</evidence>
<organism evidence="6 7">
    <name type="scientific">Anaerolinea thermophila (strain DSM 14523 / JCM 11388 / NBRC 100420 / UNI-1)</name>
    <dbReference type="NCBI Taxonomy" id="926569"/>
    <lineage>
        <taxon>Bacteria</taxon>
        <taxon>Bacillati</taxon>
        <taxon>Chloroflexota</taxon>
        <taxon>Anaerolineae</taxon>
        <taxon>Anaerolineales</taxon>
        <taxon>Anaerolineaceae</taxon>
        <taxon>Anaerolinea</taxon>
    </lineage>
</organism>
<dbReference type="GO" id="GO:0043814">
    <property type="term" value="F:phospholactate guanylyltransferase activity"/>
    <property type="evidence" value="ECO:0007669"/>
    <property type="project" value="InterPro"/>
</dbReference>
<reference evidence="6 7" key="1">
    <citation type="submission" date="2010-12" db="EMBL/GenBank/DDBJ databases">
        <title>Whole genome sequence of Anaerolinea thermophila UNI-1.</title>
        <authorList>
            <person name="Narita-Yamada S."/>
            <person name="Kishi E."/>
            <person name="Watanabe Y."/>
            <person name="Takasaki K."/>
            <person name="Ankai A."/>
            <person name="Oguchi A."/>
            <person name="Fukui S."/>
            <person name="Takahashi M."/>
            <person name="Yashiro I."/>
            <person name="Hosoyama A."/>
            <person name="Sekiguchi Y."/>
            <person name="Hanada S."/>
            <person name="Fujita N."/>
        </authorList>
    </citation>
    <scope>NUCLEOTIDE SEQUENCE [LARGE SCALE GENOMIC DNA]</scope>
    <source>
        <strain evidence="7">DSM 14523 / JCM 11388 / NBRC 100420 / UNI-1</strain>
    </source>
</reference>
<dbReference type="Pfam" id="PF01983">
    <property type="entry name" value="CofC"/>
    <property type="match status" value="1"/>
</dbReference>
<comment type="similarity">
    <text evidence="5">Belongs to the CofC family.</text>
</comment>
<dbReference type="KEGG" id="atm:ANT_14440"/>
<dbReference type="HAMAP" id="MF_02114">
    <property type="entry name" value="CofC"/>
    <property type="match status" value="1"/>
</dbReference>
<accession>E8N4V8</accession>
<dbReference type="InParanoid" id="E8N4V8"/>
<dbReference type="InterPro" id="IPR002835">
    <property type="entry name" value="CofC"/>
</dbReference>
<dbReference type="HOGENOM" id="CLU_076569_1_0_0"/>
<dbReference type="UniPathway" id="UPA00071"/>
<keyword evidence="2 5" id="KW-0548">Nucleotidyltransferase</keyword>
<protein>
    <recommendedName>
        <fullName evidence="5">Phosphoenolpyruvate guanylyltransferase</fullName>
        <shortName evidence="5">PEP guanylyltransferase</shortName>
        <ecNumber evidence="5">2.7.7.105</ecNumber>
    </recommendedName>
</protein>
<sequence length="214" mass="24320">MNLWAIVPVKPLHQGKSRLAGMLSVEEREALNFSLLWHSLEVLSSVELISRVLVVSKDPKVLATAREYHAVTLHSEDDRLNLNLDLQKADFMAKWQGAQEILVLPADLPLITAWDVYQLIQKAQKPKAMVIAPDRNRDGTNGLLFNPAEGSRYSFGPGSFERHLAFAKKNGYRVEVYESETFALDLDTPEDLSLLYEKDPNFFQKFAKPIRRNV</sequence>
<dbReference type="NCBIfam" id="TIGR03552">
    <property type="entry name" value="F420_cofC"/>
    <property type="match status" value="1"/>
</dbReference>
<dbReference type="OrthoDB" id="9151145at2"/>
<evidence type="ECO:0000256" key="5">
    <source>
        <dbReference type="HAMAP-Rule" id="MF_02114"/>
    </source>
</evidence>
<gene>
    <name evidence="5" type="primary">fbiD</name>
    <name evidence="6" type="ordered locus">ANT_14440</name>
</gene>
<evidence type="ECO:0000313" key="7">
    <source>
        <dbReference type="Proteomes" id="UP000008922"/>
    </source>
</evidence>
<dbReference type="PANTHER" id="PTHR40392:SF1">
    <property type="entry name" value="2-PHOSPHO-L-LACTATE GUANYLYLTRANSFERASE"/>
    <property type="match status" value="1"/>
</dbReference>
<dbReference type="AlphaFoldDB" id="E8N4V8"/>
<evidence type="ECO:0000256" key="3">
    <source>
        <dbReference type="ARBA" id="ARBA00022741"/>
    </source>
</evidence>
<comment type="catalytic activity">
    <reaction evidence="5">
        <text>phosphoenolpyruvate + GTP + H(+) = enolpyruvoyl-2-diphospho-5'-guanosine + diphosphate</text>
        <dbReference type="Rhea" id="RHEA:30519"/>
        <dbReference type="ChEBI" id="CHEBI:15378"/>
        <dbReference type="ChEBI" id="CHEBI:33019"/>
        <dbReference type="ChEBI" id="CHEBI:37565"/>
        <dbReference type="ChEBI" id="CHEBI:58702"/>
        <dbReference type="ChEBI" id="CHEBI:143701"/>
        <dbReference type="EC" id="2.7.7.105"/>
    </reaction>
</comment>
<dbReference type="EMBL" id="AP012029">
    <property type="protein sequence ID" value="BAJ63472.1"/>
    <property type="molecule type" value="Genomic_DNA"/>
</dbReference>
<evidence type="ECO:0000313" key="6">
    <source>
        <dbReference type="EMBL" id="BAJ63472.1"/>
    </source>
</evidence>
<dbReference type="Proteomes" id="UP000008922">
    <property type="component" value="Chromosome"/>
</dbReference>
<dbReference type="InterPro" id="IPR029044">
    <property type="entry name" value="Nucleotide-diphossugar_trans"/>
</dbReference>
<evidence type="ECO:0000256" key="4">
    <source>
        <dbReference type="ARBA" id="ARBA00023134"/>
    </source>
</evidence>
<evidence type="ECO:0000256" key="2">
    <source>
        <dbReference type="ARBA" id="ARBA00022695"/>
    </source>
</evidence>
<comment type="pathway">
    <text evidence="5">Cofactor biosynthesis; coenzyme F420 biosynthesis.</text>
</comment>
<keyword evidence="3 5" id="KW-0547">Nucleotide-binding</keyword>
<dbReference type="SUPFAM" id="SSF53448">
    <property type="entry name" value="Nucleotide-diphospho-sugar transferases"/>
    <property type="match status" value="1"/>
</dbReference>
<dbReference type="eggNOG" id="COG1920">
    <property type="taxonomic scope" value="Bacteria"/>
</dbReference>